<evidence type="ECO:0000256" key="1">
    <source>
        <dbReference type="ARBA" id="ARBA00006854"/>
    </source>
</evidence>
<dbReference type="PANTHER" id="PTHR22100">
    <property type="entry name" value="WINGS APART-LIKE PROTEIN HOMOLOG"/>
    <property type="match status" value="1"/>
</dbReference>
<dbReference type="OrthoDB" id="78088at2759"/>
<feature type="region of interest" description="Disordered" evidence="2">
    <location>
        <begin position="1"/>
        <end position="275"/>
    </location>
</feature>
<dbReference type="InterPro" id="IPR039874">
    <property type="entry name" value="WAPL"/>
</dbReference>
<name>A0A0A1V4K4_9HYPO</name>
<feature type="compositionally biased region" description="Basic and acidic residues" evidence="2">
    <location>
        <begin position="152"/>
        <end position="167"/>
    </location>
</feature>
<evidence type="ECO:0000313" key="4">
    <source>
        <dbReference type="EMBL" id="EXV05114.1"/>
    </source>
</evidence>
<evidence type="ECO:0000259" key="3">
    <source>
        <dbReference type="Pfam" id="PF07814"/>
    </source>
</evidence>
<feature type="compositionally biased region" description="Polar residues" evidence="2">
    <location>
        <begin position="252"/>
        <end position="266"/>
    </location>
</feature>
<dbReference type="PANTHER" id="PTHR22100:SF13">
    <property type="entry name" value="WINGS APART-LIKE PROTEIN HOMOLOG"/>
    <property type="match status" value="1"/>
</dbReference>
<organism evidence="4 5">
    <name type="scientific">Metarhizium robertsii</name>
    <dbReference type="NCBI Taxonomy" id="568076"/>
    <lineage>
        <taxon>Eukaryota</taxon>
        <taxon>Fungi</taxon>
        <taxon>Dikarya</taxon>
        <taxon>Ascomycota</taxon>
        <taxon>Pezizomycotina</taxon>
        <taxon>Sordariomycetes</taxon>
        <taxon>Hypocreomycetidae</taxon>
        <taxon>Hypocreales</taxon>
        <taxon>Clavicipitaceae</taxon>
        <taxon>Metarhizium</taxon>
    </lineage>
</organism>
<feature type="compositionally biased region" description="Low complexity" evidence="2">
    <location>
        <begin position="69"/>
        <end position="95"/>
    </location>
</feature>
<feature type="region of interest" description="Disordered" evidence="2">
    <location>
        <begin position="288"/>
        <end position="309"/>
    </location>
</feature>
<comment type="caution">
    <text evidence="4">The sequence shown here is derived from an EMBL/GenBank/DDBJ whole genome shotgun (WGS) entry which is preliminary data.</text>
</comment>
<dbReference type="Gene3D" id="1.25.10.10">
    <property type="entry name" value="Leucine-rich Repeat Variant"/>
    <property type="match status" value="2"/>
</dbReference>
<proteinExistence type="inferred from homology"/>
<feature type="compositionally biased region" description="Polar residues" evidence="2">
    <location>
        <begin position="170"/>
        <end position="183"/>
    </location>
</feature>
<dbReference type="InterPro" id="IPR022771">
    <property type="entry name" value="WAPL_C"/>
</dbReference>
<comment type="similarity">
    <text evidence="1">Belongs to the WAPL family.</text>
</comment>
<dbReference type="InterPro" id="IPR011989">
    <property type="entry name" value="ARM-like"/>
</dbReference>
<feature type="compositionally biased region" description="Acidic residues" evidence="2">
    <location>
        <begin position="299"/>
        <end position="308"/>
    </location>
</feature>
<feature type="domain" description="Wings apart-like protein C-terminal" evidence="3">
    <location>
        <begin position="313"/>
        <end position="645"/>
    </location>
</feature>
<evidence type="ECO:0000313" key="5">
    <source>
        <dbReference type="Proteomes" id="UP000030151"/>
    </source>
</evidence>
<evidence type="ECO:0000256" key="2">
    <source>
        <dbReference type="SAM" id="MobiDB-lite"/>
    </source>
</evidence>
<dbReference type="EMBL" id="JELW01000002">
    <property type="protein sequence ID" value="EXV05114.1"/>
    <property type="molecule type" value="Genomic_DNA"/>
</dbReference>
<sequence length="749" mass="82071">MASRHVPNAPRGIGQQRVVTYAGQARKRPSTTATTRDPDPDSSRSKLSQIYDYPSSPESTYQPPKLQDSSLKVSKKIPISSSSKPNSSTAPSKTPRPSPSKNGLARKRDHAAAFPADRGQKTPKNKANDEKDGSRNAADILARPSPSNFTQHDAKQAWKNRSSDRDLVSASATPVKRTNASSSRRPRLIDALAAQKKSLSLGDDDGEREPSLGVEQTSDMRRDFQSQDAGRSIRTPDRRATTTPANRKVRFTYSQSRRIVSESQTPELFDSPSRAQENELDPLLAETGAISSPPADAFAPDDSDDEDNTQPAIKSVHELRRAGANNRFADEMDDLIARIGLPGTSSATMRRNALCELVQKLQRKEFMRQFRDHTSRDTVARDIGKEQDIICGFALVSYLLSFLTAGPAPNLLRQLAGDGVGRLLGLLLRVDEDITIIASQKKMNMSRMSKLSVDGVKSILQGLPIWHGYQPVSPSPRTAALQLMALLSRCADAVFLDQILSDAHSDIVSVATWASEEGSCDEVDYALTVFTLETQSSAGVAPRLNSDGGHPARIAKLLSRALQQWPSGRPELDSAILKLAINTTNAEDEAAAFDDPQLSTKLARRVGYLFADVRNTIFAGKLDGETYDELLLMLGVMINIMEHCTPARRAVTEDTMDNLVKLWQDNKESVGEADSVDKSKLSVAVGYLSVLLGYMCLTRQARGRLEHRVGHGALQSLRTSIQQFASMYKAVDSKAHAMDILVQELRRVV</sequence>
<dbReference type="Proteomes" id="UP000030151">
    <property type="component" value="Unassembled WGS sequence"/>
</dbReference>
<reference evidence="4 5" key="1">
    <citation type="submission" date="2014-02" db="EMBL/GenBank/DDBJ databases">
        <title>The genome sequence of the entomopathogenic fungus Metarhizium robertsii ARSEF 2575.</title>
        <authorList>
            <person name="Giuliano Garisto Donzelli B."/>
            <person name="Roe B.A."/>
            <person name="Macmil S.L."/>
            <person name="Krasnoff S.B."/>
            <person name="Gibson D.M."/>
        </authorList>
    </citation>
    <scope>NUCLEOTIDE SEQUENCE [LARGE SCALE GENOMIC DNA]</scope>
    <source>
        <strain evidence="4 5">ARSEF 2575</strain>
    </source>
</reference>
<protein>
    <recommendedName>
        <fullName evidence="3">Wings apart-like protein C-terminal domain-containing protein</fullName>
    </recommendedName>
</protein>
<dbReference type="HOGENOM" id="CLU_011973_2_0_1"/>
<dbReference type="Pfam" id="PF07814">
    <property type="entry name" value="WAPL"/>
    <property type="match status" value="1"/>
</dbReference>
<gene>
    <name evidence="4" type="ORF">X797_002801</name>
</gene>
<dbReference type="AlphaFoldDB" id="A0A0A1V4K4"/>
<accession>A0A0A1V4K4</accession>